<dbReference type="STRING" id="84531.LA76x_0035"/>
<dbReference type="Proteomes" id="UP000060787">
    <property type="component" value="Chromosome"/>
</dbReference>
<gene>
    <name evidence="1" type="ORF">LA76x_0035</name>
</gene>
<organism evidence="1 2">
    <name type="scientific">Lysobacter antibioticus</name>
    <dbReference type="NCBI Taxonomy" id="84531"/>
    <lineage>
        <taxon>Bacteria</taxon>
        <taxon>Pseudomonadati</taxon>
        <taxon>Pseudomonadota</taxon>
        <taxon>Gammaproteobacteria</taxon>
        <taxon>Lysobacterales</taxon>
        <taxon>Lysobacteraceae</taxon>
        <taxon>Lysobacter</taxon>
    </lineage>
</organism>
<reference evidence="1 2" key="1">
    <citation type="journal article" date="2015" name="BMC Genomics">
        <title>Comparative genomics and metabolic profiling of the genus Lysobacter.</title>
        <authorList>
            <person name="de Bruijn I."/>
            <person name="Cheng X."/>
            <person name="de Jager V."/>
            <person name="Exposito R.G."/>
            <person name="Watrous J."/>
            <person name="Patel N."/>
            <person name="Postma J."/>
            <person name="Dorrestein P.C."/>
            <person name="Kobayashi D."/>
            <person name="Raaijmakers J.M."/>
        </authorList>
    </citation>
    <scope>NUCLEOTIDE SEQUENCE [LARGE SCALE GENOMIC DNA]</scope>
    <source>
        <strain evidence="1 2">76</strain>
    </source>
</reference>
<keyword evidence="2" id="KW-1185">Reference proteome</keyword>
<name>A0A0S2F3Q3_LYSAN</name>
<evidence type="ECO:0000313" key="2">
    <source>
        <dbReference type="Proteomes" id="UP000060787"/>
    </source>
</evidence>
<protein>
    <submittedName>
        <fullName evidence="1">Uncharacterized protein</fullName>
    </submittedName>
</protein>
<dbReference type="EMBL" id="CP011129">
    <property type="protein sequence ID" value="ALN78197.1"/>
    <property type="molecule type" value="Genomic_DNA"/>
</dbReference>
<accession>A0A0S2F3Q3</accession>
<proteinExistence type="predicted"/>
<dbReference type="AlphaFoldDB" id="A0A0S2F3Q3"/>
<dbReference type="PATRIC" id="fig|84531.8.peg.38"/>
<evidence type="ECO:0000313" key="1">
    <source>
        <dbReference type="EMBL" id="ALN78197.1"/>
    </source>
</evidence>
<dbReference type="KEGG" id="lab:LA76x_0035"/>
<sequence length="110" mass="12089">MRFLQFFSSIGIFASNADRSRVIGINLPLSDEQDNLFSVDDVASVTALLADFPENRSIVGNIALWQNNLWKPFDALVDGVPYAEQIDYGGGIYAAGFDIVGGLQVLFRRS</sequence>